<proteinExistence type="predicted"/>
<feature type="region of interest" description="Disordered" evidence="1">
    <location>
        <begin position="540"/>
        <end position="582"/>
    </location>
</feature>
<dbReference type="AlphaFoldDB" id="W9CVV9"/>
<dbReference type="Pfam" id="PF24494">
    <property type="entry name" value="DUF7587"/>
    <property type="match status" value="1"/>
</dbReference>
<keyword evidence="4" id="KW-1185">Reference proteome</keyword>
<feature type="compositionally biased region" description="Basic and acidic residues" evidence="1">
    <location>
        <begin position="274"/>
        <end position="288"/>
    </location>
</feature>
<feature type="compositionally biased region" description="Polar residues" evidence="1">
    <location>
        <begin position="122"/>
        <end position="143"/>
    </location>
</feature>
<feature type="region of interest" description="Disordered" evidence="1">
    <location>
        <begin position="1"/>
        <end position="24"/>
    </location>
</feature>
<evidence type="ECO:0000256" key="1">
    <source>
        <dbReference type="SAM" id="MobiDB-lite"/>
    </source>
</evidence>
<organism evidence="3 4">
    <name type="scientific">Sclerotinia borealis (strain F-4128)</name>
    <dbReference type="NCBI Taxonomy" id="1432307"/>
    <lineage>
        <taxon>Eukaryota</taxon>
        <taxon>Fungi</taxon>
        <taxon>Dikarya</taxon>
        <taxon>Ascomycota</taxon>
        <taxon>Pezizomycotina</taxon>
        <taxon>Leotiomycetes</taxon>
        <taxon>Helotiales</taxon>
        <taxon>Sclerotiniaceae</taxon>
        <taxon>Sclerotinia</taxon>
    </lineage>
</organism>
<dbReference type="Proteomes" id="UP000019487">
    <property type="component" value="Unassembled WGS sequence"/>
</dbReference>
<evidence type="ECO:0000313" key="3">
    <source>
        <dbReference type="EMBL" id="ESZ98749.1"/>
    </source>
</evidence>
<accession>W9CVV9</accession>
<comment type="caution">
    <text evidence="3">The sequence shown here is derived from an EMBL/GenBank/DDBJ whole genome shotgun (WGS) entry which is preliminary data.</text>
</comment>
<name>W9CVV9_SCLBF</name>
<protein>
    <recommendedName>
        <fullName evidence="2">DUF7587 domain-containing protein</fullName>
    </recommendedName>
</protein>
<feature type="region of interest" description="Disordered" evidence="1">
    <location>
        <begin position="67"/>
        <end position="149"/>
    </location>
</feature>
<feature type="region of interest" description="Disordered" evidence="1">
    <location>
        <begin position="274"/>
        <end position="293"/>
    </location>
</feature>
<gene>
    <name evidence="3" type="ORF">SBOR_0855</name>
</gene>
<feature type="compositionally biased region" description="Basic and acidic residues" evidence="1">
    <location>
        <begin position="566"/>
        <end position="582"/>
    </location>
</feature>
<feature type="compositionally biased region" description="Acidic residues" evidence="1">
    <location>
        <begin position="67"/>
        <end position="92"/>
    </location>
</feature>
<dbReference type="OrthoDB" id="3483554at2759"/>
<reference evidence="3 4" key="1">
    <citation type="journal article" date="2014" name="Genome Announc.">
        <title>Draft genome sequence of Sclerotinia borealis, a psychrophilic plant pathogenic fungus.</title>
        <authorList>
            <person name="Mardanov A.V."/>
            <person name="Beletsky A.V."/>
            <person name="Kadnikov V.V."/>
            <person name="Ignatov A.N."/>
            <person name="Ravin N.V."/>
        </authorList>
    </citation>
    <scope>NUCLEOTIDE SEQUENCE [LARGE SCALE GENOMIC DNA]</scope>
    <source>
        <strain evidence="4">F-4157</strain>
    </source>
</reference>
<evidence type="ECO:0000313" key="4">
    <source>
        <dbReference type="Proteomes" id="UP000019487"/>
    </source>
</evidence>
<feature type="domain" description="DUF7587" evidence="2">
    <location>
        <begin position="323"/>
        <end position="478"/>
    </location>
</feature>
<evidence type="ECO:0000259" key="2">
    <source>
        <dbReference type="Pfam" id="PF24494"/>
    </source>
</evidence>
<dbReference type="HOGENOM" id="CLU_468649_0_0_1"/>
<dbReference type="EMBL" id="AYSA01000035">
    <property type="protein sequence ID" value="ESZ98749.1"/>
    <property type="molecule type" value="Genomic_DNA"/>
</dbReference>
<sequence>MADVHDDVMGNAISMERSEDAGVPEYASTLSDSDIEDTTEIDAFPDVITLDVDVDIAAWDEDVDVSDEGLDALDGDVVDDDTDASDGDEDVLAEGVNNIDHSDVPSGANSDSNGESELETHFSPTQSQQPDHGGSTNIATSGANEDDPLPHERAYMRKQKFNQLARDLVEEIMELEPSPRLKRILYMILQLRLKHQRSNRNRINPKDRAAYPSDFRDVERMLRTAPPPDEHLWTTDKREAKYVDSSHRKRRKLNTSPTLVDGEKVDREPLRKYDHNGRSWRKNDKPRLSPESLPQPAIMEHHVKTKVSEEDFRRWAGGPRTDIPDILYRAWDEYSLCQIHDPRVGFLSGCSECHLGTSESRCCELSTHADWGSRHRGPFISFTSCWQEIWDHRVYALEKRQKKHKGKLVNIKITIVNARARCAARMPILRMKHELNHYNVKTPYGNIRNTKNSFFENEYLLPFVISPSEIILTIPWHEIQDWAEKNGRTVNDWGKEVGATLFEKHEQDRLAGTTSSQQACKCCGHGSGCSCCGHNPPASSPETSGVRSEQVHMSDDTCAENTPSTETERRRVFHEHSSTTPT</sequence>
<dbReference type="InterPro" id="IPR056009">
    <property type="entry name" value="DUF7587"/>
</dbReference>